<name>A0ABX6RRU3_9ACTN</name>
<evidence type="ECO:0000259" key="2">
    <source>
        <dbReference type="Pfam" id="PF04149"/>
    </source>
</evidence>
<organism evidence="3 4">
    <name type="scientific">Streptomyces rutgersensis</name>
    <dbReference type="NCBI Taxonomy" id="53451"/>
    <lineage>
        <taxon>Bacteria</taxon>
        <taxon>Bacillati</taxon>
        <taxon>Actinomycetota</taxon>
        <taxon>Actinomycetes</taxon>
        <taxon>Kitasatosporales</taxon>
        <taxon>Streptomycetaceae</taxon>
        <taxon>Streptomyces</taxon>
        <taxon>Streptomyces diastaticus group</taxon>
    </lineage>
</organism>
<feature type="region of interest" description="Disordered" evidence="1">
    <location>
        <begin position="40"/>
        <end position="71"/>
    </location>
</feature>
<accession>A0ABX6RRU3</accession>
<dbReference type="Pfam" id="PF04149">
    <property type="entry name" value="DUF397"/>
    <property type="match status" value="1"/>
</dbReference>
<gene>
    <name evidence="3" type="ORF">F0345_20650</name>
</gene>
<sequence>MIRTDERTWAESSYSGSGGDVCVEVAREVTAVGVRDSKGVRSPEPAFPHGVGALRGPRAHGLGVRVPDESG</sequence>
<proteinExistence type="predicted"/>
<dbReference type="EMBL" id="CP045704">
    <property type="protein sequence ID" value="QNE83225.1"/>
    <property type="molecule type" value="Genomic_DNA"/>
</dbReference>
<dbReference type="InterPro" id="IPR007278">
    <property type="entry name" value="DUF397"/>
</dbReference>
<evidence type="ECO:0000313" key="4">
    <source>
        <dbReference type="Proteomes" id="UP000515764"/>
    </source>
</evidence>
<dbReference type="RefSeq" id="WP_100454866.1">
    <property type="nucleotide sequence ID" value="NZ_CP045704.1"/>
</dbReference>
<dbReference type="Proteomes" id="UP000515764">
    <property type="component" value="Chromosome"/>
</dbReference>
<evidence type="ECO:0000256" key="1">
    <source>
        <dbReference type="SAM" id="MobiDB-lite"/>
    </source>
</evidence>
<protein>
    <submittedName>
        <fullName evidence="3">DUF397 domain-containing protein</fullName>
    </submittedName>
</protein>
<keyword evidence="4" id="KW-1185">Reference proteome</keyword>
<reference evidence="4" key="1">
    <citation type="submission" date="2019-10" db="EMBL/GenBank/DDBJ databases">
        <title>Antimicrobial potential of Antarctic Bacteria.</title>
        <authorList>
            <person name="Benaud N."/>
            <person name="Edwards R.J."/>
            <person name="Ferrari B.C."/>
        </authorList>
    </citation>
    <scope>NUCLEOTIDE SEQUENCE [LARGE SCALE GENOMIC DNA]</scope>
    <source>
        <strain evidence="4">NBH77</strain>
    </source>
</reference>
<feature type="domain" description="DUF397" evidence="2">
    <location>
        <begin position="8"/>
        <end position="48"/>
    </location>
</feature>
<evidence type="ECO:0000313" key="3">
    <source>
        <dbReference type="EMBL" id="QNE83225.1"/>
    </source>
</evidence>